<dbReference type="Pfam" id="PF09438">
    <property type="entry name" value="DUF2017"/>
    <property type="match status" value="1"/>
</dbReference>
<comment type="caution">
    <text evidence="1">The sequence shown here is derived from an EMBL/GenBank/DDBJ whole genome shotgun (WGS) entry which is preliminary data.</text>
</comment>
<organism evidence="1 2">
    <name type="scientific">Canibacter oris</name>
    <dbReference type="NCBI Taxonomy" id="1365628"/>
    <lineage>
        <taxon>Bacteria</taxon>
        <taxon>Bacillati</taxon>
        <taxon>Actinomycetota</taxon>
        <taxon>Actinomycetes</taxon>
        <taxon>Micrococcales</taxon>
        <taxon>Microbacteriaceae</taxon>
        <taxon>Canibacter</taxon>
    </lineage>
</organism>
<sequence>MSNLFSQLDLMLEQYLQQISADADPLFAGLDLGGSETAPADPALAMLFPDAAADPEYAKFMRMTQERGLLLQHRADLAMIIGELNGMLYSDEQLAADVQQLRSDAFLFLQDELQQDSTDTDSPFDEAELYENWSEDAADLAENLELEQTLREIQENAGEVDLDNPDFEADERVKKQLQQLIAKTHPYTLEFDAVGAARWARITNLVRLSVASRVISETGMSPLRAAEAGELAADHAAVLDWLTIFVDGLSTAVVFLSED</sequence>
<evidence type="ECO:0008006" key="3">
    <source>
        <dbReference type="Google" id="ProtNLM"/>
    </source>
</evidence>
<evidence type="ECO:0000313" key="2">
    <source>
        <dbReference type="Proteomes" id="UP000571183"/>
    </source>
</evidence>
<dbReference type="EMBL" id="JACIFD010000001">
    <property type="protein sequence ID" value="MBB4070822.1"/>
    <property type="molecule type" value="Genomic_DNA"/>
</dbReference>
<reference evidence="1" key="1">
    <citation type="submission" date="2020-08" db="EMBL/GenBank/DDBJ databases">
        <title>Sequencing the genomes of 1000 actinobacteria strains.</title>
        <authorList>
            <person name="Klenk H.-P."/>
        </authorList>
    </citation>
    <scope>NUCLEOTIDE SEQUENCE [LARGE SCALE GENOMIC DNA]</scope>
    <source>
        <strain evidence="1">DSM 27064</strain>
    </source>
</reference>
<dbReference type="Proteomes" id="UP000571183">
    <property type="component" value="Unassembled WGS sequence"/>
</dbReference>
<dbReference type="InterPro" id="IPR018561">
    <property type="entry name" value="AosR"/>
</dbReference>
<name>A0A840DH78_9MICO</name>
<gene>
    <name evidence="1" type="ORF">F5897_000098</name>
</gene>
<dbReference type="AlphaFoldDB" id="A0A840DH78"/>
<evidence type="ECO:0000313" key="1">
    <source>
        <dbReference type="EMBL" id="MBB4070822.1"/>
    </source>
</evidence>
<keyword evidence="2" id="KW-1185">Reference proteome</keyword>
<proteinExistence type="predicted"/>
<accession>A0A840DH78</accession>
<protein>
    <recommendedName>
        <fullName evidence="3">DUF2017 family protein</fullName>
    </recommendedName>
</protein>